<comment type="caution">
    <text evidence="3">The sequence shown here is derived from an EMBL/GenBank/DDBJ whole genome shotgun (WGS) entry which is preliminary data.</text>
</comment>
<gene>
    <name evidence="3" type="ORF">AAAT34_10595</name>
</gene>
<reference evidence="3 4" key="1">
    <citation type="submission" date="2024-04" db="EMBL/GenBank/DDBJ databases">
        <title>Human intestinal bacterial collection.</title>
        <authorList>
            <person name="Pauvert C."/>
            <person name="Hitch T.C.A."/>
            <person name="Clavel T."/>
        </authorList>
    </citation>
    <scope>NUCLEOTIDE SEQUENCE [LARGE SCALE GENOMIC DNA]</scope>
    <source>
        <strain evidence="3 4">CLA-AA-H145</strain>
    </source>
</reference>
<keyword evidence="1" id="KW-0732">Signal</keyword>
<protein>
    <submittedName>
        <fullName evidence="3">Metallophosphoesterase</fullName>
    </submittedName>
</protein>
<organism evidence="3 4">
    <name type="scientific">Hallella faecis</name>
    <dbReference type="NCBI Taxonomy" id="2841596"/>
    <lineage>
        <taxon>Bacteria</taxon>
        <taxon>Pseudomonadati</taxon>
        <taxon>Bacteroidota</taxon>
        <taxon>Bacteroidia</taxon>
        <taxon>Bacteroidales</taxon>
        <taxon>Prevotellaceae</taxon>
        <taxon>Hallella</taxon>
    </lineage>
</organism>
<dbReference type="InterPro" id="IPR051918">
    <property type="entry name" value="STPP_CPPED1"/>
</dbReference>
<proteinExistence type="predicted"/>
<accession>A0ABV1FSU8</accession>
<dbReference type="Gene3D" id="3.60.21.10">
    <property type="match status" value="1"/>
</dbReference>
<evidence type="ECO:0000256" key="1">
    <source>
        <dbReference type="SAM" id="SignalP"/>
    </source>
</evidence>
<dbReference type="InterPro" id="IPR029052">
    <property type="entry name" value="Metallo-depent_PP-like"/>
</dbReference>
<evidence type="ECO:0000259" key="2">
    <source>
        <dbReference type="Pfam" id="PF00149"/>
    </source>
</evidence>
<feature type="signal peptide" evidence="1">
    <location>
        <begin position="1"/>
        <end position="21"/>
    </location>
</feature>
<evidence type="ECO:0000313" key="4">
    <source>
        <dbReference type="Proteomes" id="UP001487296"/>
    </source>
</evidence>
<evidence type="ECO:0000313" key="3">
    <source>
        <dbReference type="EMBL" id="MEQ2487484.1"/>
    </source>
</evidence>
<dbReference type="PANTHER" id="PTHR43143:SF1">
    <property type="entry name" value="SERINE_THREONINE-PROTEIN PHOSPHATASE CPPED1"/>
    <property type="match status" value="1"/>
</dbReference>
<feature type="chain" id="PRO_5045610587" evidence="1">
    <location>
        <begin position="22"/>
        <end position="273"/>
    </location>
</feature>
<dbReference type="InterPro" id="IPR004843">
    <property type="entry name" value="Calcineurin-like_PHP"/>
</dbReference>
<dbReference type="PANTHER" id="PTHR43143">
    <property type="entry name" value="METALLOPHOSPHOESTERASE, CALCINEURIN SUPERFAMILY"/>
    <property type="match status" value="1"/>
</dbReference>
<dbReference type="PROSITE" id="PS51257">
    <property type="entry name" value="PROKAR_LIPOPROTEIN"/>
    <property type="match status" value="1"/>
</dbReference>
<sequence>MLTTIQRLLWSGLVCCCLALAGCDTVFDVHPYDVHIRGEKNLNAKGVAAIEAATLGKDTLRLAFISDSHRNYNELRDMVADINRRDSIDFVVHGGDVTDYGTTREYEWARDNLARLRKPYVVLLGNHDCLGTGNAAYESIFGQPDFSFIAGRVKFVCLNTNAIEYDYSRPVPNFDFMEQEVTARGDEFDRTVVCMHAAPYSEQFNNNVAKVFNYYVMRFPQPLFCLYGHGHHTEQHDIYGNGLIYYEVGNAQKRKYYIFTITPNGYSYEIVEV</sequence>
<keyword evidence="4" id="KW-1185">Reference proteome</keyword>
<dbReference type="RefSeq" id="WP_215760570.1">
    <property type="nucleotide sequence ID" value="NZ_JAHKBE010000053.1"/>
</dbReference>
<dbReference type="Pfam" id="PF00149">
    <property type="entry name" value="Metallophos"/>
    <property type="match status" value="1"/>
</dbReference>
<dbReference type="Proteomes" id="UP001487296">
    <property type="component" value="Unassembled WGS sequence"/>
</dbReference>
<dbReference type="SUPFAM" id="SSF56300">
    <property type="entry name" value="Metallo-dependent phosphatases"/>
    <property type="match status" value="1"/>
</dbReference>
<dbReference type="EMBL" id="JBBNFP010000051">
    <property type="protein sequence ID" value="MEQ2487484.1"/>
    <property type="molecule type" value="Genomic_DNA"/>
</dbReference>
<name>A0ABV1FSU8_9BACT</name>
<feature type="domain" description="Calcineurin-like phosphoesterase" evidence="2">
    <location>
        <begin position="60"/>
        <end position="232"/>
    </location>
</feature>